<evidence type="ECO:0000256" key="2">
    <source>
        <dbReference type="ARBA" id="ARBA00022898"/>
    </source>
</evidence>
<dbReference type="PIRSF" id="PIRSF005572">
    <property type="entry name" value="NifS"/>
    <property type="match status" value="1"/>
</dbReference>
<dbReference type="SUPFAM" id="SSF53383">
    <property type="entry name" value="PLP-dependent transferases"/>
    <property type="match status" value="1"/>
</dbReference>
<evidence type="ECO:0000259" key="3">
    <source>
        <dbReference type="Pfam" id="PF00266"/>
    </source>
</evidence>
<dbReference type="InterPro" id="IPR015422">
    <property type="entry name" value="PyrdxlP-dep_Trfase_small"/>
</dbReference>
<accession>A0A9X3RC26</accession>
<evidence type="ECO:0000256" key="1">
    <source>
        <dbReference type="ARBA" id="ARBA00001933"/>
    </source>
</evidence>
<dbReference type="PANTHER" id="PTHR11601">
    <property type="entry name" value="CYSTEINE DESULFURYLASE FAMILY MEMBER"/>
    <property type="match status" value="1"/>
</dbReference>
<dbReference type="InterPro" id="IPR015421">
    <property type="entry name" value="PyrdxlP-dep_Trfase_major"/>
</dbReference>
<dbReference type="Gene3D" id="3.90.1150.10">
    <property type="entry name" value="Aspartate Aminotransferase, domain 1"/>
    <property type="match status" value="1"/>
</dbReference>
<evidence type="ECO:0000313" key="5">
    <source>
        <dbReference type="Proteomes" id="UP001152173"/>
    </source>
</evidence>
<dbReference type="EMBL" id="JAMKBJ010000002">
    <property type="protein sequence ID" value="MCZ8536295.1"/>
    <property type="molecule type" value="Genomic_DNA"/>
</dbReference>
<dbReference type="InterPro" id="IPR000192">
    <property type="entry name" value="Aminotrans_V_dom"/>
</dbReference>
<dbReference type="InterPro" id="IPR016454">
    <property type="entry name" value="Cysteine_dSase"/>
</dbReference>
<dbReference type="PANTHER" id="PTHR11601:SF50">
    <property type="entry name" value="CYSTEINE DESULFURASE ISCS 2-RELATED"/>
    <property type="match status" value="1"/>
</dbReference>
<keyword evidence="5" id="KW-1185">Reference proteome</keyword>
<dbReference type="Gene3D" id="1.10.260.50">
    <property type="match status" value="1"/>
</dbReference>
<protein>
    <submittedName>
        <fullName evidence="4">Cysteine desulfurase</fullName>
    </submittedName>
</protein>
<comment type="cofactor">
    <cofactor evidence="1">
        <name>pyridoxal 5'-phosphate</name>
        <dbReference type="ChEBI" id="CHEBI:597326"/>
    </cofactor>
</comment>
<reference evidence="4" key="1">
    <citation type="submission" date="2022-05" db="EMBL/GenBank/DDBJ databases">
        <authorList>
            <person name="Colautti A."/>
            <person name="Iacumin L."/>
        </authorList>
    </citation>
    <scope>NUCLEOTIDE SEQUENCE</scope>
    <source>
        <strain evidence="4">SK 55</strain>
    </source>
</reference>
<comment type="caution">
    <text evidence="4">The sequence shown here is derived from an EMBL/GenBank/DDBJ whole genome shotgun (WGS) entry which is preliminary data.</text>
</comment>
<dbReference type="GO" id="GO:0003824">
    <property type="term" value="F:catalytic activity"/>
    <property type="evidence" value="ECO:0007669"/>
    <property type="project" value="UniProtKB-ARBA"/>
</dbReference>
<dbReference type="Pfam" id="PF00266">
    <property type="entry name" value="Aminotran_5"/>
    <property type="match status" value="1"/>
</dbReference>
<gene>
    <name evidence="4" type="ORF">M9R32_03670</name>
</gene>
<organism evidence="4 5">
    <name type="scientific">Paenisporosarcina quisquiliarum</name>
    <dbReference type="NCBI Taxonomy" id="365346"/>
    <lineage>
        <taxon>Bacteria</taxon>
        <taxon>Bacillati</taxon>
        <taxon>Bacillota</taxon>
        <taxon>Bacilli</taxon>
        <taxon>Bacillales</taxon>
        <taxon>Caryophanaceae</taxon>
        <taxon>Paenisporosarcina</taxon>
    </lineage>
</organism>
<dbReference type="InterPro" id="IPR015424">
    <property type="entry name" value="PyrdxlP-dep_Trfase"/>
</dbReference>
<name>A0A9X3RC26_9BACL</name>
<dbReference type="Proteomes" id="UP001152173">
    <property type="component" value="Unassembled WGS sequence"/>
</dbReference>
<evidence type="ECO:0000313" key="4">
    <source>
        <dbReference type="EMBL" id="MCZ8536295.1"/>
    </source>
</evidence>
<proteinExistence type="predicted"/>
<feature type="domain" description="Aminotransferase class V" evidence="3">
    <location>
        <begin position="3"/>
        <end position="363"/>
    </location>
</feature>
<dbReference type="Gene3D" id="3.40.640.10">
    <property type="entry name" value="Type I PLP-dependent aspartate aminotransferase-like (Major domain)"/>
    <property type="match status" value="1"/>
</dbReference>
<keyword evidence="2" id="KW-0663">Pyridoxal phosphate</keyword>
<dbReference type="AlphaFoldDB" id="A0A9X3RC26"/>
<dbReference type="RefSeq" id="WP_269925486.1">
    <property type="nucleotide sequence ID" value="NZ_JAMKBJ010000002.1"/>
</dbReference>
<sequence length="377" mass="41526">MYYFDHSATTKPNKEVLDTFVKVNETFYANPASLHEMGVDSNSLLSRARKQVADMLKTEESKVIFTSGGTESNHFAINGLARTLQGRGRHIITSSIEHPSVLESMKQLANKGFEIDILPVNEKGVISIDDVKERLRKDTILVSVMHINNELGSIQPIKQLAEVIHQHSRAIFHVDAVQSFGKYPITFPLIGADVLTLSGHKFNGLKGTGIVAWTGHVSFEPIIVGGGQEFGLRSGTVPVPQAVAFAKAMRIAFENQEAMQTKYIQWNEKLRNFIRNFKDIRILSPEDGAAHILTVSVRNIKGEVLVNALQARGIIVSTSSACSSKQTKISHVIKAIGLPDGYTKGVIRISLGTSNSDEQIDYFIENFTAIIKQVKGD</sequence>